<proteinExistence type="predicted"/>
<evidence type="ECO:0000256" key="2">
    <source>
        <dbReference type="ARBA" id="ARBA00023128"/>
    </source>
</evidence>
<gene>
    <name evidence="4" type="primary">g2157</name>
    <name evidence="4" type="ORF">EsDP_00002157</name>
</gene>
<dbReference type="PANTHER" id="PTHR28133">
    <property type="entry name" value="REQUIRED FOR RESPIRATORY GROWTH PROTEIN 7, MITOCHONDRIAL"/>
    <property type="match status" value="1"/>
</dbReference>
<name>A0ABQ0CK03_9HYPO</name>
<dbReference type="EMBL" id="BAAFGZ010000054">
    <property type="protein sequence ID" value="GAB0133760.1"/>
    <property type="molecule type" value="Genomic_DNA"/>
</dbReference>
<sequence length="241" mass="26567">MFPISRAILRPLSSSPLHAWRLRSRQFSASRLRNKSSDKQPDKLQYPDSPSPHHSDLDSFVSYAKRTGLGQSSTVYVGTHYEYKVAQSLSRYGFFLKRIGGSSDYGTDLVGTWTLPSPESSTLSMRTLVQCKAGSQRVGPRHVRELEGAFVGAPVGWRGAGVLGVLVSEWPATKGVRDSLGRSQWPMVCMCCSRDGLVSQMLWNQRARELGLDGYGVSVRHGGAGELVLMHNGRTLPLRES</sequence>
<dbReference type="Pfam" id="PF10356">
    <property type="entry name" value="RRG7"/>
    <property type="match status" value="2"/>
</dbReference>
<accession>A0ABQ0CK03</accession>
<evidence type="ECO:0000256" key="1">
    <source>
        <dbReference type="ARBA" id="ARBA00004173"/>
    </source>
</evidence>
<keyword evidence="5" id="KW-1185">Reference proteome</keyword>
<dbReference type="InterPro" id="IPR018828">
    <property type="entry name" value="RRG7"/>
</dbReference>
<reference evidence="5" key="1">
    <citation type="submission" date="2024-06" db="EMBL/GenBank/DDBJ databases">
        <title>Draft Genome Sequences of Epichloe bromicola Strains Isolated from Elymus ciliaris.</title>
        <authorList>
            <consortium name="Epichloe bromicola genome sequencing consortium"/>
            <person name="Miura A."/>
            <person name="Imano S."/>
            <person name="Ashida A."/>
            <person name="Sato I."/>
            <person name="Chiba S."/>
            <person name="Tanaka A."/>
            <person name="Camagna M."/>
            <person name="Takemoto D."/>
        </authorList>
    </citation>
    <scope>NUCLEOTIDE SEQUENCE [LARGE SCALE GENOMIC DNA]</scope>
    <source>
        <strain evidence="5">DP</strain>
    </source>
</reference>
<protein>
    <submittedName>
        <fullName evidence="4">Uncharacterized protein</fullName>
    </submittedName>
</protein>
<evidence type="ECO:0000313" key="4">
    <source>
        <dbReference type="EMBL" id="GAB0133760.1"/>
    </source>
</evidence>
<keyword evidence="2" id="KW-0496">Mitochondrion</keyword>
<feature type="region of interest" description="Disordered" evidence="3">
    <location>
        <begin position="31"/>
        <end position="57"/>
    </location>
</feature>
<evidence type="ECO:0000313" key="5">
    <source>
        <dbReference type="Proteomes" id="UP001562357"/>
    </source>
</evidence>
<dbReference type="Proteomes" id="UP001562357">
    <property type="component" value="Unassembled WGS sequence"/>
</dbReference>
<evidence type="ECO:0000256" key="3">
    <source>
        <dbReference type="SAM" id="MobiDB-lite"/>
    </source>
</evidence>
<comment type="subcellular location">
    <subcellularLocation>
        <location evidence="1">Mitochondrion</location>
    </subcellularLocation>
</comment>
<comment type="caution">
    <text evidence="4">The sequence shown here is derived from an EMBL/GenBank/DDBJ whole genome shotgun (WGS) entry which is preliminary data.</text>
</comment>
<dbReference type="PANTHER" id="PTHR28133:SF1">
    <property type="entry name" value="REQUIRED FOR RESPIRATORY GROWTH PROTEIN 7, MITOCHONDRIAL"/>
    <property type="match status" value="1"/>
</dbReference>
<organism evidence="4 5">
    <name type="scientific">Epichloe bromicola</name>
    <dbReference type="NCBI Taxonomy" id="79588"/>
    <lineage>
        <taxon>Eukaryota</taxon>
        <taxon>Fungi</taxon>
        <taxon>Dikarya</taxon>
        <taxon>Ascomycota</taxon>
        <taxon>Pezizomycotina</taxon>
        <taxon>Sordariomycetes</taxon>
        <taxon>Hypocreomycetidae</taxon>
        <taxon>Hypocreales</taxon>
        <taxon>Clavicipitaceae</taxon>
        <taxon>Epichloe</taxon>
    </lineage>
</organism>